<reference evidence="11 12" key="1">
    <citation type="submission" date="2021-06" db="EMBL/GenBank/DDBJ databases">
        <title>Caerostris darwini draft genome.</title>
        <authorList>
            <person name="Kono N."/>
            <person name="Arakawa K."/>
        </authorList>
    </citation>
    <scope>NUCLEOTIDE SEQUENCE [LARGE SCALE GENOMIC DNA]</scope>
</reference>
<keyword evidence="5 8" id="KW-0694">RNA-binding</keyword>
<evidence type="ECO:0000313" key="11">
    <source>
        <dbReference type="EMBL" id="GIX75485.1"/>
    </source>
</evidence>
<evidence type="ECO:0000256" key="8">
    <source>
        <dbReference type="RuleBase" id="RU363098"/>
    </source>
</evidence>
<evidence type="ECO:0000256" key="4">
    <source>
        <dbReference type="ARBA" id="ARBA00022695"/>
    </source>
</evidence>
<evidence type="ECO:0000313" key="12">
    <source>
        <dbReference type="Proteomes" id="UP001054837"/>
    </source>
</evidence>
<dbReference type="GO" id="GO:0003968">
    <property type="term" value="F:RNA-directed RNA polymerase activity"/>
    <property type="evidence" value="ECO:0007669"/>
    <property type="project" value="UniProtKB-KW"/>
</dbReference>
<feature type="domain" description="RDRP C-terminal head" evidence="10">
    <location>
        <begin position="224"/>
        <end position="355"/>
    </location>
</feature>
<name>A0AAV4MUI4_9ARAC</name>
<dbReference type="GO" id="GO:0030422">
    <property type="term" value="P:siRNA processing"/>
    <property type="evidence" value="ECO:0007669"/>
    <property type="project" value="TreeGrafter"/>
</dbReference>
<comment type="similarity">
    <text evidence="1 8">Belongs to the RdRP family.</text>
</comment>
<dbReference type="InterPro" id="IPR057596">
    <property type="entry name" value="RDRP_core"/>
</dbReference>
<gene>
    <name evidence="11" type="primary">RDR1</name>
    <name evidence="11" type="ORF">CDAR_575711</name>
</gene>
<evidence type="ECO:0000259" key="10">
    <source>
        <dbReference type="Pfam" id="PF26253"/>
    </source>
</evidence>
<evidence type="ECO:0000256" key="7">
    <source>
        <dbReference type="ARBA" id="ARBA00048744"/>
    </source>
</evidence>
<proteinExistence type="inferred from homology"/>
<dbReference type="GO" id="GO:0031380">
    <property type="term" value="C:nuclear RNA-directed RNA polymerase complex"/>
    <property type="evidence" value="ECO:0007669"/>
    <property type="project" value="TreeGrafter"/>
</dbReference>
<keyword evidence="12" id="KW-1185">Reference proteome</keyword>
<dbReference type="InterPro" id="IPR058752">
    <property type="entry name" value="RDRP_C_head"/>
</dbReference>
<accession>A0AAV4MUI4</accession>
<keyword evidence="4 8" id="KW-0548">Nucleotidyltransferase</keyword>
<dbReference type="Proteomes" id="UP001054837">
    <property type="component" value="Unassembled WGS sequence"/>
</dbReference>
<dbReference type="EMBL" id="BPLQ01000826">
    <property type="protein sequence ID" value="GIX75485.1"/>
    <property type="molecule type" value="Genomic_DNA"/>
</dbReference>
<dbReference type="PANTHER" id="PTHR23079">
    <property type="entry name" value="RNA-DEPENDENT RNA POLYMERASE"/>
    <property type="match status" value="1"/>
</dbReference>
<dbReference type="PANTHER" id="PTHR23079:SF55">
    <property type="entry name" value="RNA-DIRECTED RNA POLYMERASE"/>
    <property type="match status" value="1"/>
</dbReference>
<organism evidence="11 12">
    <name type="scientific">Caerostris darwini</name>
    <dbReference type="NCBI Taxonomy" id="1538125"/>
    <lineage>
        <taxon>Eukaryota</taxon>
        <taxon>Metazoa</taxon>
        <taxon>Ecdysozoa</taxon>
        <taxon>Arthropoda</taxon>
        <taxon>Chelicerata</taxon>
        <taxon>Arachnida</taxon>
        <taxon>Araneae</taxon>
        <taxon>Araneomorphae</taxon>
        <taxon>Entelegynae</taxon>
        <taxon>Araneoidea</taxon>
        <taxon>Araneidae</taxon>
        <taxon>Caerostris</taxon>
    </lineage>
</organism>
<keyword evidence="2 8" id="KW-0696">RNA-directed RNA polymerase</keyword>
<evidence type="ECO:0000256" key="1">
    <source>
        <dbReference type="ARBA" id="ARBA00005762"/>
    </source>
</evidence>
<dbReference type="GO" id="GO:0003723">
    <property type="term" value="F:RNA binding"/>
    <property type="evidence" value="ECO:0007669"/>
    <property type="project" value="UniProtKB-KW"/>
</dbReference>
<evidence type="ECO:0000256" key="5">
    <source>
        <dbReference type="ARBA" id="ARBA00022884"/>
    </source>
</evidence>
<comment type="caution">
    <text evidence="11">The sequence shown here is derived from an EMBL/GenBank/DDBJ whole genome shotgun (WGS) entry which is preliminary data.</text>
</comment>
<sequence length="635" mass="73677">MPNAINIIESTVVVTKNPCMHPGDVRKFKAVDVKKLHHILDCIVFPAKGPRPHPDEMAGSDLDGDEYQVLWMKEFIFAEENYPPMHYASKDKPKELDRPVTVSDEMNHLCEYIYNDKVGNIANSHLALADQLKNGIFSVACIHLAKLYSVALDFAKSGKRVSFLYKDRAFRYPDFMQKLNEKKTYLSVNALGILFRSCKRLELGLETEKSEIDYKLDKWLVHEKWEKYKNSALRIYKKYCKKMEFYMNAYGFENEGQLLAGALISPPKYYENRHDMSNLMALVEFEVQWIFRDLQKKFFEEFGGKPKDNIFTDEMLQKASAWYMVTYSKNEASSTHFFGLPWAVADVLVQLKMQNFNPDVMRPSKSLLEETIDKAVSKHFKMLGPDADCEEIYENRILVLDVAYKILTRWIKSQKEYFSDPDLKKVHKYLSNIFNNLTSDLISGGVHYITKLKEDGKIKRAISPAHNVIESILRVAKLGVLTDLSDDEHPRDSFVSDVRQEFGLLAWITLVKLACSYNPQYLAIPNLKGEYASTVFYKNQENVIDVLQLPLFERKNEKSTEFSIKITHEVEEVKQYLKEQTKLKDIDFRITPKRDGDDYVRITAKGTRYSIERLKDIVVMKDFLDAVVSNKPLLF</sequence>
<feature type="domain" description="RDRP core" evidence="9">
    <location>
        <begin position="6"/>
        <end position="197"/>
    </location>
</feature>
<dbReference type="EC" id="2.7.7.48" evidence="8"/>
<evidence type="ECO:0000256" key="2">
    <source>
        <dbReference type="ARBA" id="ARBA00022484"/>
    </source>
</evidence>
<evidence type="ECO:0000256" key="6">
    <source>
        <dbReference type="ARBA" id="ARBA00023158"/>
    </source>
</evidence>
<protein>
    <recommendedName>
        <fullName evidence="8">RNA-dependent RNA polymerase</fullName>
        <ecNumber evidence="8">2.7.7.48</ecNumber>
    </recommendedName>
</protein>
<evidence type="ECO:0000259" key="9">
    <source>
        <dbReference type="Pfam" id="PF05183"/>
    </source>
</evidence>
<dbReference type="Pfam" id="PF05183">
    <property type="entry name" value="RdRP"/>
    <property type="match status" value="1"/>
</dbReference>
<evidence type="ECO:0000256" key="3">
    <source>
        <dbReference type="ARBA" id="ARBA00022679"/>
    </source>
</evidence>
<comment type="catalytic activity">
    <reaction evidence="7 8">
        <text>RNA(n) + a ribonucleoside 5'-triphosphate = RNA(n+1) + diphosphate</text>
        <dbReference type="Rhea" id="RHEA:21248"/>
        <dbReference type="Rhea" id="RHEA-COMP:14527"/>
        <dbReference type="Rhea" id="RHEA-COMP:17342"/>
        <dbReference type="ChEBI" id="CHEBI:33019"/>
        <dbReference type="ChEBI" id="CHEBI:61557"/>
        <dbReference type="ChEBI" id="CHEBI:140395"/>
        <dbReference type="EC" id="2.7.7.48"/>
    </reaction>
</comment>
<dbReference type="InterPro" id="IPR007855">
    <property type="entry name" value="RDRP"/>
</dbReference>
<dbReference type="AlphaFoldDB" id="A0AAV4MUI4"/>
<keyword evidence="6" id="KW-0943">RNA-mediated gene silencing</keyword>
<keyword evidence="3 8" id="KW-0808">Transferase</keyword>
<dbReference type="Pfam" id="PF26253">
    <property type="entry name" value="RdRP_head"/>
    <property type="match status" value="1"/>
</dbReference>